<gene>
    <name evidence="1" type="ORF">G6O67_001092</name>
</gene>
<comment type="caution">
    <text evidence="1">The sequence shown here is derived from an EMBL/GenBank/DDBJ whole genome shotgun (WGS) entry which is preliminary data.</text>
</comment>
<proteinExistence type="predicted"/>
<evidence type="ECO:0000313" key="2">
    <source>
        <dbReference type="Proteomes" id="UP000557566"/>
    </source>
</evidence>
<evidence type="ECO:0000313" key="1">
    <source>
        <dbReference type="EMBL" id="KAF4511891.1"/>
    </source>
</evidence>
<organism evidence="1 2">
    <name type="scientific">Ophiocordyceps sinensis</name>
    <dbReference type="NCBI Taxonomy" id="72228"/>
    <lineage>
        <taxon>Eukaryota</taxon>
        <taxon>Fungi</taxon>
        <taxon>Dikarya</taxon>
        <taxon>Ascomycota</taxon>
        <taxon>Pezizomycotina</taxon>
        <taxon>Sordariomycetes</taxon>
        <taxon>Hypocreomycetidae</taxon>
        <taxon>Hypocreales</taxon>
        <taxon>Ophiocordycipitaceae</taxon>
        <taxon>Ophiocordyceps</taxon>
    </lineage>
</organism>
<keyword evidence="2" id="KW-1185">Reference proteome</keyword>
<dbReference type="Proteomes" id="UP000557566">
    <property type="component" value="Unassembled WGS sequence"/>
</dbReference>
<dbReference type="AlphaFoldDB" id="A0A8H4PWX2"/>
<accession>A0A8H4PWX2</accession>
<dbReference type="EMBL" id="JAAVMX010000002">
    <property type="protein sequence ID" value="KAF4511891.1"/>
    <property type="molecule type" value="Genomic_DNA"/>
</dbReference>
<sequence>MCYRVLELFSACHCVYYLHAVDRCPLYGTPGHYVQGRVISVGYACPRHSAGSRRWSPRQKHLSLCLIALDEPVERWTEE</sequence>
<protein>
    <submittedName>
        <fullName evidence="1">Uncharacterized protein</fullName>
    </submittedName>
</protein>
<reference evidence="1 2" key="1">
    <citation type="journal article" date="2020" name="Genome Biol. Evol.">
        <title>A new high-quality draft genome assembly of the Chinese cordyceps Ophiocordyceps sinensis.</title>
        <authorList>
            <person name="Shu R."/>
            <person name="Zhang J."/>
            <person name="Meng Q."/>
            <person name="Zhang H."/>
            <person name="Zhou G."/>
            <person name="Li M."/>
            <person name="Wu P."/>
            <person name="Zhao Y."/>
            <person name="Chen C."/>
            <person name="Qin Q."/>
        </authorList>
    </citation>
    <scope>NUCLEOTIDE SEQUENCE [LARGE SCALE GENOMIC DNA]</scope>
    <source>
        <strain evidence="1 2">IOZ07</strain>
    </source>
</reference>
<name>A0A8H4PWX2_9HYPO</name>
<dbReference type="OrthoDB" id="5355526at2759"/>